<proteinExistence type="predicted"/>
<feature type="region of interest" description="Disordered" evidence="1">
    <location>
        <begin position="30"/>
        <end position="69"/>
    </location>
</feature>
<dbReference type="EMBL" id="JAAALK010000282">
    <property type="protein sequence ID" value="KAG8080638.1"/>
    <property type="molecule type" value="Genomic_DNA"/>
</dbReference>
<dbReference type="AlphaFoldDB" id="A0A8J5VPZ7"/>
<dbReference type="Proteomes" id="UP000729402">
    <property type="component" value="Unassembled WGS sequence"/>
</dbReference>
<protein>
    <submittedName>
        <fullName evidence="3">Uncharacterized protein</fullName>
    </submittedName>
</protein>
<organism evidence="3 4">
    <name type="scientific">Zizania palustris</name>
    <name type="common">Northern wild rice</name>
    <dbReference type="NCBI Taxonomy" id="103762"/>
    <lineage>
        <taxon>Eukaryota</taxon>
        <taxon>Viridiplantae</taxon>
        <taxon>Streptophyta</taxon>
        <taxon>Embryophyta</taxon>
        <taxon>Tracheophyta</taxon>
        <taxon>Spermatophyta</taxon>
        <taxon>Magnoliopsida</taxon>
        <taxon>Liliopsida</taxon>
        <taxon>Poales</taxon>
        <taxon>Poaceae</taxon>
        <taxon>BOP clade</taxon>
        <taxon>Oryzoideae</taxon>
        <taxon>Oryzeae</taxon>
        <taxon>Zizaniinae</taxon>
        <taxon>Zizania</taxon>
    </lineage>
</organism>
<feature type="compositionally biased region" description="Basic residues" evidence="1">
    <location>
        <begin position="30"/>
        <end position="46"/>
    </location>
</feature>
<evidence type="ECO:0000313" key="3">
    <source>
        <dbReference type="EMBL" id="KAG8080642.1"/>
    </source>
</evidence>
<evidence type="ECO:0000313" key="2">
    <source>
        <dbReference type="EMBL" id="KAG8080638.1"/>
    </source>
</evidence>
<name>A0A8J5VPZ7_ZIZPA</name>
<comment type="caution">
    <text evidence="3">The sequence shown here is derived from an EMBL/GenBank/DDBJ whole genome shotgun (WGS) entry which is preliminary data.</text>
</comment>
<accession>A0A8J5VPZ7</accession>
<reference evidence="3" key="2">
    <citation type="submission" date="2021-02" db="EMBL/GenBank/DDBJ databases">
        <authorList>
            <person name="Kimball J.A."/>
            <person name="Haas M.W."/>
            <person name="Macchietto M."/>
            <person name="Kono T."/>
            <person name="Duquette J."/>
            <person name="Shao M."/>
        </authorList>
    </citation>
    <scope>NUCLEOTIDE SEQUENCE</scope>
    <source>
        <tissue evidence="3">Fresh leaf tissue</tissue>
    </source>
</reference>
<dbReference type="EMBL" id="JAAALK010000282">
    <property type="protein sequence ID" value="KAG8080642.1"/>
    <property type="molecule type" value="Genomic_DNA"/>
</dbReference>
<gene>
    <name evidence="3" type="ORF">GUJ93_ZPchr0007g4350</name>
    <name evidence="2" type="ORF">GUJ93_ZPchr0007g5667</name>
</gene>
<keyword evidence="4" id="KW-1185">Reference proteome</keyword>
<evidence type="ECO:0000313" key="4">
    <source>
        <dbReference type="Proteomes" id="UP000729402"/>
    </source>
</evidence>
<evidence type="ECO:0000256" key="1">
    <source>
        <dbReference type="SAM" id="MobiDB-lite"/>
    </source>
</evidence>
<sequence length="69" mass="7625">MQKNADPWRAQPHRRMQCADPCVGGGSYRTKMRVGGLRRREQRVRRAPAEGAASSGGGSRGCGGLWRRE</sequence>
<feature type="compositionally biased region" description="Gly residues" evidence="1">
    <location>
        <begin position="54"/>
        <end position="69"/>
    </location>
</feature>
<reference evidence="3" key="1">
    <citation type="journal article" date="2021" name="bioRxiv">
        <title>Whole Genome Assembly and Annotation of Northern Wild Rice, Zizania palustris L., Supports a Whole Genome Duplication in the Zizania Genus.</title>
        <authorList>
            <person name="Haas M."/>
            <person name="Kono T."/>
            <person name="Macchietto M."/>
            <person name="Millas R."/>
            <person name="McGilp L."/>
            <person name="Shao M."/>
            <person name="Duquette J."/>
            <person name="Hirsch C.N."/>
            <person name="Kimball J."/>
        </authorList>
    </citation>
    <scope>NUCLEOTIDE SEQUENCE</scope>
    <source>
        <tissue evidence="3">Fresh leaf tissue</tissue>
    </source>
</reference>